<dbReference type="WBParaSite" id="Gr19_v10_g14253.t1">
    <property type="protein sequence ID" value="Gr19_v10_g14253.t1"/>
    <property type="gene ID" value="Gr19_v10_g14253"/>
</dbReference>
<reference evidence="3" key="1">
    <citation type="submission" date="2022-11" db="UniProtKB">
        <authorList>
            <consortium name="WormBaseParasite"/>
        </authorList>
    </citation>
    <scope>IDENTIFICATION</scope>
</reference>
<keyword evidence="1" id="KW-0812">Transmembrane</keyword>
<protein>
    <submittedName>
        <fullName evidence="3">Uncharacterized protein</fullName>
    </submittedName>
</protein>
<name>A0A914H6F9_GLORO</name>
<proteinExistence type="predicted"/>
<sequence>MRREVSSSRHTFLTIVILKCPAGLSAILGNYWNMYPVNGTNNDGIDPNWLCSTTNIDNSGCIFIPFNKK</sequence>
<keyword evidence="1" id="KW-1133">Transmembrane helix</keyword>
<evidence type="ECO:0000313" key="3">
    <source>
        <dbReference type="WBParaSite" id="Gr19_v10_g14253.t1"/>
    </source>
</evidence>
<accession>A0A914H6F9</accession>
<feature type="transmembrane region" description="Helical" evidence="1">
    <location>
        <begin position="12"/>
        <end position="32"/>
    </location>
</feature>
<keyword evidence="1" id="KW-0472">Membrane</keyword>
<dbReference type="Proteomes" id="UP000887572">
    <property type="component" value="Unplaced"/>
</dbReference>
<evidence type="ECO:0000256" key="1">
    <source>
        <dbReference type="SAM" id="Phobius"/>
    </source>
</evidence>
<evidence type="ECO:0000313" key="2">
    <source>
        <dbReference type="Proteomes" id="UP000887572"/>
    </source>
</evidence>
<keyword evidence="2" id="KW-1185">Reference proteome</keyword>
<dbReference type="AlphaFoldDB" id="A0A914H6F9"/>
<organism evidence="2 3">
    <name type="scientific">Globodera rostochiensis</name>
    <name type="common">Golden nematode worm</name>
    <name type="synonym">Heterodera rostochiensis</name>
    <dbReference type="NCBI Taxonomy" id="31243"/>
    <lineage>
        <taxon>Eukaryota</taxon>
        <taxon>Metazoa</taxon>
        <taxon>Ecdysozoa</taxon>
        <taxon>Nematoda</taxon>
        <taxon>Chromadorea</taxon>
        <taxon>Rhabditida</taxon>
        <taxon>Tylenchina</taxon>
        <taxon>Tylenchomorpha</taxon>
        <taxon>Tylenchoidea</taxon>
        <taxon>Heteroderidae</taxon>
        <taxon>Heteroderinae</taxon>
        <taxon>Globodera</taxon>
    </lineage>
</organism>